<dbReference type="SUPFAM" id="SSF51735">
    <property type="entry name" value="NAD(P)-binding Rossmann-fold domains"/>
    <property type="match status" value="1"/>
</dbReference>
<dbReference type="Gene3D" id="3.90.180.10">
    <property type="entry name" value="Medium-chain alcohol dehydrogenases, catalytic domain"/>
    <property type="match status" value="1"/>
</dbReference>
<dbReference type="HOGENOM" id="CLU_026673_3_4_0"/>
<evidence type="ECO:0000259" key="1">
    <source>
        <dbReference type="SMART" id="SM00829"/>
    </source>
</evidence>
<protein>
    <submittedName>
        <fullName evidence="2">Zn-dependent oxidoreductase, NADPH:quinone reductase</fullName>
    </submittedName>
</protein>
<proteinExistence type="predicted"/>
<dbReference type="PATRIC" id="fig|798128.4.peg.1955"/>
<dbReference type="SUPFAM" id="SSF50129">
    <property type="entry name" value="GroES-like"/>
    <property type="match status" value="1"/>
</dbReference>
<dbReference type="GO" id="GO:0008270">
    <property type="term" value="F:zinc ion binding"/>
    <property type="evidence" value="ECO:0007669"/>
    <property type="project" value="InterPro"/>
</dbReference>
<dbReference type="InterPro" id="IPR036291">
    <property type="entry name" value="NAD(P)-bd_dom_sf"/>
</dbReference>
<organism evidence="2 3">
    <name type="scientific">Thermus thermophilus JL-18</name>
    <dbReference type="NCBI Taxonomy" id="798128"/>
    <lineage>
        <taxon>Bacteria</taxon>
        <taxon>Thermotogati</taxon>
        <taxon>Deinococcota</taxon>
        <taxon>Deinococci</taxon>
        <taxon>Thermales</taxon>
        <taxon>Thermaceae</taxon>
        <taxon>Thermus</taxon>
    </lineage>
</organism>
<dbReference type="InterPro" id="IPR013154">
    <property type="entry name" value="ADH-like_N"/>
</dbReference>
<dbReference type="Gene3D" id="3.40.50.720">
    <property type="entry name" value="NAD(P)-binding Rossmann-like Domain"/>
    <property type="match status" value="1"/>
</dbReference>
<evidence type="ECO:0000313" key="2">
    <source>
        <dbReference type="EMBL" id="AFH39875.1"/>
    </source>
</evidence>
<dbReference type="EMBL" id="CP003252">
    <property type="protein sequence ID" value="AFH39875.1"/>
    <property type="molecule type" value="Genomic_DNA"/>
</dbReference>
<dbReference type="InterPro" id="IPR011032">
    <property type="entry name" value="GroES-like_sf"/>
</dbReference>
<dbReference type="CDD" id="cd08274">
    <property type="entry name" value="MDR9"/>
    <property type="match status" value="1"/>
</dbReference>
<feature type="domain" description="Enoyl reductase (ER)" evidence="1">
    <location>
        <begin position="10"/>
        <end position="352"/>
    </location>
</feature>
<dbReference type="PANTHER" id="PTHR43677">
    <property type="entry name" value="SHORT-CHAIN DEHYDROGENASE/REDUCTASE"/>
    <property type="match status" value="1"/>
</dbReference>
<sequence>MRAFLLTGHGGLDRYRFVTGWPIPEPGPKEVRVRVHACGLNNVDVNTRVGWYAREVQAPTQGEGFGVEVGTWSGRVRFPLIQGSDIVGVVDRVGEGADPRLLGRRVVVDNWIRDPEEPWNPMKARYVGSEVDGGFADCCVVPETNVVPVESPLPSVALATLACSGTTAEGMLERAGVGEGDWVLVTGASGGVGVFLVQLAKLRKARVVALASPEKHEALRALGADVCLPRSPGNLPKALEAATGRPHVDAVADVVGGSLFPALLEALRPGGAYVTSGAIAGPKADLDLRDLYLRNLTLRGSGLVPPEILRRLVRSVEEGRLSPVVAGVWPLERLPEAQAAFLEKRHVGKLVVYHLPEALEPYKG</sequence>
<dbReference type="SMART" id="SM00829">
    <property type="entry name" value="PKS_ER"/>
    <property type="match status" value="1"/>
</dbReference>
<dbReference type="AlphaFoldDB" id="H9ZU65"/>
<dbReference type="Pfam" id="PF00107">
    <property type="entry name" value="ADH_zinc_N"/>
    <property type="match status" value="1"/>
</dbReference>
<dbReference type="KEGG" id="ttl:TtJL18_2023"/>
<name>H9ZU65_THETH</name>
<accession>H9ZU65</accession>
<evidence type="ECO:0000313" key="3">
    <source>
        <dbReference type="Proteomes" id="UP000007388"/>
    </source>
</evidence>
<dbReference type="InterPro" id="IPR020843">
    <property type="entry name" value="ER"/>
</dbReference>
<reference evidence="2 3" key="1">
    <citation type="journal article" date="2013" name="Genome Announc.">
        <title>Whole Genome Sequencing of Thermus oshimai JL-2 and Thermus thermophilus JL-18, Incomplete Denitrifiers from the United States Great Basin.</title>
        <authorList>
            <person name="Murugapiran S.K."/>
            <person name="Huntemann M."/>
            <person name="Wei C.L."/>
            <person name="Han J."/>
            <person name="Detter J.C."/>
            <person name="Han C.S."/>
            <person name="Erkkila T.H."/>
            <person name="Teshima H."/>
            <person name="Chen A."/>
            <person name="Kyrpides N."/>
            <person name="Mavrommatis K."/>
            <person name="Markowitz V."/>
            <person name="Szeto E."/>
            <person name="Ivanova N."/>
            <person name="Pagani I."/>
            <person name="Lam J."/>
            <person name="McDonald A.I."/>
            <person name="Dodsworth J.A."/>
            <person name="Pati A."/>
            <person name="Goodwin L."/>
            <person name="Peters L."/>
            <person name="Pitluck S."/>
            <person name="Woyke T."/>
            <person name="Hedlund B.P."/>
        </authorList>
    </citation>
    <scope>NUCLEOTIDE SEQUENCE [LARGE SCALE GENOMIC DNA]</scope>
    <source>
        <strain evidence="2 3">JL-18</strain>
    </source>
</reference>
<dbReference type="RefSeq" id="WP_014630380.1">
    <property type="nucleotide sequence ID" value="NC_017587.1"/>
</dbReference>
<dbReference type="InterPro" id="IPR013149">
    <property type="entry name" value="ADH-like_C"/>
</dbReference>
<dbReference type="Proteomes" id="UP000007388">
    <property type="component" value="Chromosome"/>
</dbReference>
<dbReference type="InterPro" id="IPR002364">
    <property type="entry name" value="Quin_OxRdtase/zeta-crystal_CS"/>
</dbReference>
<dbReference type="PANTHER" id="PTHR43677:SF4">
    <property type="entry name" value="QUINONE OXIDOREDUCTASE-LIKE PROTEIN 2"/>
    <property type="match status" value="1"/>
</dbReference>
<dbReference type="InterPro" id="IPR051397">
    <property type="entry name" value="Zn-ADH-like_protein"/>
</dbReference>
<dbReference type="Pfam" id="PF08240">
    <property type="entry name" value="ADH_N"/>
    <property type="match status" value="1"/>
</dbReference>
<gene>
    <name evidence="2" type="ORF">TtJL18_2023</name>
</gene>
<dbReference type="PROSITE" id="PS01162">
    <property type="entry name" value="QOR_ZETA_CRYSTAL"/>
    <property type="match status" value="1"/>
</dbReference>
<dbReference type="GO" id="GO:0016491">
    <property type="term" value="F:oxidoreductase activity"/>
    <property type="evidence" value="ECO:0007669"/>
    <property type="project" value="InterPro"/>
</dbReference>
<dbReference type="STRING" id="798128.TtJL18_2023"/>